<dbReference type="PANTHER" id="PTHR33121">
    <property type="entry name" value="CYCLIC DI-GMP PHOSPHODIESTERASE PDEF"/>
    <property type="match status" value="1"/>
</dbReference>
<dbReference type="InterPro" id="IPR001633">
    <property type="entry name" value="EAL_dom"/>
</dbReference>
<keyword evidence="4" id="KW-1185">Reference proteome</keyword>
<evidence type="ECO:0000313" key="3">
    <source>
        <dbReference type="EMBL" id="ODS03087.1"/>
    </source>
</evidence>
<dbReference type="Pfam" id="PF00990">
    <property type="entry name" value="GGDEF"/>
    <property type="match status" value="1"/>
</dbReference>
<evidence type="ECO:0000259" key="1">
    <source>
        <dbReference type="PROSITE" id="PS50883"/>
    </source>
</evidence>
<dbReference type="PROSITE" id="PS50887">
    <property type="entry name" value="GGDEF"/>
    <property type="match status" value="1"/>
</dbReference>
<dbReference type="GO" id="GO:0071111">
    <property type="term" value="F:cyclic-guanylate-specific phosphodiesterase activity"/>
    <property type="evidence" value="ECO:0007669"/>
    <property type="project" value="InterPro"/>
</dbReference>
<dbReference type="AlphaFoldDB" id="A0A1E3WDD9"/>
<organism evidence="3 4">
    <name type="scientific">Methyloceanibacter marginalis</name>
    <dbReference type="NCBI Taxonomy" id="1774971"/>
    <lineage>
        <taxon>Bacteria</taxon>
        <taxon>Pseudomonadati</taxon>
        <taxon>Pseudomonadota</taxon>
        <taxon>Alphaproteobacteria</taxon>
        <taxon>Hyphomicrobiales</taxon>
        <taxon>Hyphomicrobiaceae</taxon>
        <taxon>Methyloceanibacter</taxon>
    </lineage>
</organism>
<comment type="caution">
    <text evidence="3">The sequence shown here is derived from an EMBL/GenBank/DDBJ whole genome shotgun (WGS) entry which is preliminary data.</text>
</comment>
<dbReference type="NCBIfam" id="TIGR00254">
    <property type="entry name" value="GGDEF"/>
    <property type="match status" value="1"/>
</dbReference>
<evidence type="ECO:0008006" key="5">
    <source>
        <dbReference type="Google" id="ProtNLM"/>
    </source>
</evidence>
<dbReference type="SUPFAM" id="SSF55073">
    <property type="entry name" value="Nucleotide cyclase"/>
    <property type="match status" value="1"/>
</dbReference>
<gene>
    <name evidence="3" type="ORF">AUC71_11675</name>
</gene>
<protein>
    <recommendedName>
        <fullName evidence="5">Diguanylate cyclase</fullName>
    </recommendedName>
</protein>
<dbReference type="SMART" id="SM00052">
    <property type="entry name" value="EAL"/>
    <property type="match status" value="1"/>
</dbReference>
<dbReference type="PROSITE" id="PS50883">
    <property type="entry name" value="EAL"/>
    <property type="match status" value="1"/>
</dbReference>
<dbReference type="Gene3D" id="3.30.70.270">
    <property type="match status" value="1"/>
</dbReference>
<dbReference type="Gene3D" id="3.20.20.450">
    <property type="entry name" value="EAL domain"/>
    <property type="match status" value="1"/>
</dbReference>
<feature type="domain" description="EAL" evidence="1">
    <location>
        <begin position="344"/>
        <end position="593"/>
    </location>
</feature>
<dbReference type="InterPro" id="IPR035919">
    <property type="entry name" value="EAL_sf"/>
</dbReference>
<dbReference type="Pfam" id="PF00563">
    <property type="entry name" value="EAL"/>
    <property type="match status" value="1"/>
</dbReference>
<dbReference type="InterPro" id="IPR029787">
    <property type="entry name" value="Nucleotide_cyclase"/>
</dbReference>
<evidence type="ECO:0000313" key="4">
    <source>
        <dbReference type="Proteomes" id="UP000095042"/>
    </source>
</evidence>
<dbReference type="RefSeq" id="WP_158007742.1">
    <property type="nucleotide sequence ID" value="NZ_LPWD01000173.1"/>
</dbReference>
<evidence type="ECO:0000259" key="2">
    <source>
        <dbReference type="PROSITE" id="PS50887"/>
    </source>
</evidence>
<dbReference type="InterPro" id="IPR043128">
    <property type="entry name" value="Rev_trsase/Diguanyl_cyclase"/>
</dbReference>
<dbReference type="InterPro" id="IPR050706">
    <property type="entry name" value="Cyclic-di-GMP_PDE-like"/>
</dbReference>
<dbReference type="SMART" id="SM00267">
    <property type="entry name" value="GGDEF"/>
    <property type="match status" value="1"/>
</dbReference>
<proteinExistence type="predicted"/>
<dbReference type="OrthoDB" id="23692at2"/>
<dbReference type="CDD" id="cd01948">
    <property type="entry name" value="EAL"/>
    <property type="match status" value="1"/>
</dbReference>
<reference evidence="3 4" key="1">
    <citation type="journal article" date="2016" name="Environ. Microbiol.">
        <title>New Methyloceanibacter diversity from North Sea sediments includes methanotroph containing solely the soluble methane monooxygenase.</title>
        <authorList>
            <person name="Vekeman B."/>
            <person name="Kerckhof F.M."/>
            <person name="Cremers G."/>
            <person name="de Vos P."/>
            <person name="Vandamme P."/>
            <person name="Boon N."/>
            <person name="Op den Camp H.J."/>
            <person name="Heylen K."/>
        </authorList>
    </citation>
    <scope>NUCLEOTIDE SEQUENCE [LARGE SCALE GENOMIC DNA]</scope>
    <source>
        <strain evidence="3 4">R-67177</strain>
    </source>
</reference>
<dbReference type="Proteomes" id="UP000095042">
    <property type="component" value="Unassembled WGS sequence"/>
</dbReference>
<feature type="domain" description="GGDEF" evidence="2">
    <location>
        <begin position="200"/>
        <end position="333"/>
    </location>
</feature>
<dbReference type="PANTHER" id="PTHR33121:SF79">
    <property type="entry name" value="CYCLIC DI-GMP PHOSPHODIESTERASE PDED-RELATED"/>
    <property type="match status" value="1"/>
</dbReference>
<dbReference type="SUPFAM" id="SSF141868">
    <property type="entry name" value="EAL domain-like"/>
    <property type="match status" value="1"/>
</dbReference>
<sequence length="595" mass="64622">MSASSNEFAGGAYLPPRQHAAGVVDFESRGSEVQPMLELDQVLESIRATAYRWDFNTDAVEWAANAGTVLGGIDITKLRKGRAFALHVDPEHAGARYDGITGGPHAAPGAALPYTLHYRLLPEGRRGKAALWVEDLGVCFTDADGRPVLAQGTLRVIDDRRDRDRLHLAGGKDELTGLLNRTQLTAALSNLLSDAGRSPTHGAFLLVGVNDLTLINETYGYDVGDELIAIVGRRLGRVVRGKDCLGRFSSNKFGVVLHDCDAEGVEAIARRLMAVVGDSIVDTSVGAVAATVSIGAVLLPQNASSAQNAMGHALQTLDEARASRSDQFRCYVPCERQESERRRNVGIADDIIRALNDRRMMIALQPIVTSRSHEPELYECLLRMRRLDGSVVSASEFIHVAEQFGLSKLIDYRVLELAVDLLRAMPKIKLALNVSATTATDPQWMAALEGFTGNDRSLTERLTVEITETTAISDIKAAIKFVSTLKALGCRVALDDFGAGYTSFRSLRELGVDMVKIDGSFIENLGTDAEDEMFVRTLIDLARSFGVVTVGEWVSDERTVKLLEKAGVSYMQGYFFGAPELQKDDPALKPAKPAS</sequence>
<accession>A0A1E3WDD9</accession>
<dbReference type="CDD" id="cd01949">
    <property type="entry name" value="GGDEF"/>
    <property type="match status" value="1"/>
</dbReference>
<name>A0A1E3WDD9_9HYPH</name>
<dbReference type="InterPro" id="IPR000160">
    <property type="entry name" value="GGDEF_dom"/>
</dbReference>
<dbReference type="EMBL" id="LPWD01000173">
    <property type="protein sequence ID" value="ODS03087.1"/>
    <property type="molecule type" value="Genomic_DNA"/>
</dbReference>